<dbReference type="PIRSF" id="PIRSF015753">
    <property type="entry name" value="GST"/>
    <property type="match status" value="1"/>
</dbReference>
<dbReference type="InterPro" id="IPR040079">
    <property type="entry name" value="Glutathione_S-Trfase"/>
</dbReference>
<sequence>MNAISKHPVFANELRADGSFVPQSNLFTVPFGYGPGEHRPEAGRYRLLWMKACPYAHRAVIVRKLLGLDKVISLGTASHFRTEYGWEFSLDEGGVDPVLGIRYIKEIYDRADPHYKGRPTVPIVVDIITGQGANSDYFRLTNYLETVWSDFHMEGAPDLYPEESRGDIDALNDVIFRDVNSGVYKAGFAHSQEAYERAYDTLFARLDELERHLQTNRYLFGNRLTDSDVRLYTTLARFDAAYYSVFNTNRNRLIDFPNLWGYARDLYQTPGFGDTTDFAAIRNSYHASPHLRGFAGNPSGIYPKGPDDRLWNTPHGREKLSKG</sequence>
<protein>
    <submittedName>
        <fullName evidence="5">Glutathione S-transferase C-terminal domain-containing protein</fullName>
    </submittedName>
    <submittedName>
        <fullName evidence="6">Putative glutathione S-transferase</fullName>
    </submittedName>
</protein>
<accession>A0A1H8M9J5</accession>
<dbReference type="Pfam" id="PF13410">
    <property type="entry name" value="GST_C_2"/>
    <property type="match status" value="1"/>
</dbReference>
<reference evidence="5 8" key="2">
    <citation type="submission" date="2021-06" db="EMBL/GenBank/DDBJ databases">
        <title>Whole genome sequence of Paenibacillus sophorae DSM23020 for comparative genomics.</title>
        <authorList>
            <person name="Kim M.-J."/>
            <person name="Lee G."/>
            <person name="Shin J.-H."/>
        </authorList>
    </citation>
    <scope>NUCLEOTIDE SEQUENCE [LARGE SCALE GENOMIC DNA]</scope>
    <source>
        <strain evidence="5 8">DSM 23020</strain>
    </source>
</reference>
<proteinExistence type="predicted"/>
<dbReference type="CDD" id="cd03190">
    <property type="entry name" value="GST_C_Omega_like"/>
    <property type="match status" value="1"/>
</dbReference>
<evidence type="ECO:0000313" key="8">
    <source>
        <dbReference type="Proteomes" id="UP000683429"/>
    </source>
</evidence>
<dbReference type="SFLD" id="SFLDS00019">
    <property type="entry name" value="Glutathione_Transferase_(cytos"/>
    <property type="match status" value="1"/>
</dbReference>
<dbReference type="Proteomes" id="UP000198809">
    <property type="component" value="Unassembled WGS sequence"/>
</dbReference>
<dbReference type="InterPro" id="IPR036249">
    <property type="entry name" value="Thioredoxin-like_sf"/>
</dbReference>
<dbReference type="InterPro" id="IPR016639">
    <property type="entry name" value="GST_Omega/GSH"/>
</dbReference>
<feature type="binding site" evidence="2">
    <location>
        <begin position="118"/>
        <end position="121"/>
    </location>
    <ligand>
        <name>glutathione</name>
        <dbReference type="ChEBI" id="CHEBI:57925"/>
    </ligand>
</feature>
<evidence type="ECO:0000313" key="5">
    <source>
        <dbReference type="EMBL" id="QWU17727.1"/>
    </source>
</evidence>
<dbReference type="SUPFAM" id="SSF47616">
    <property type="entry name" value="GST C-terminal domain-like"/>
    <property type="match status" value="1"/>
</dbReference>
<gene>
    <name evidence="5" type="ORF">KP014_11675</name>
    <name evidence="6" type="ORF">SAMN04487895_105138</name>
</gene>
<dbReference type="PANTHER" id="PTHR32419">
    <property type="entry name" value="GLUTATHIONYL-HYDROQUINONE REDUCTASE"/>
    <property type="match status" value="1"/>
</dbReference>
<dbReference type="STRING" id="1333845.SAMN04487895_105138"/>
<dbReference type="Gene3D" id="1.20.1050.10">
    <property type="match status" value="1"/>
</dbReference>
<feature type="site" description="Lowers pKa of active site Cys" evidence="3">
    <location>
        <position position="242"/>
    </location>
</feature>
<feature type="active site" description="Nucleophile" evidence="1">
    <location>
        <position position="53"/>
    </location>
</feature>
<reference evidence="6 7" key="1">
    <citation type="submission" date="2016-10" db="EMBL/GenBank/DDBJ databases">
        <authorList>
            <person name="de Groot N.N."/>
        </authorList>
    </citation>
    <scope>NUCLEOTIDE SEQUENCE [LARGE SCALE GENOMIC DNA]</scope>
    <source>
        <strain evidence="6 7">CGMCC 1.10238</strain>
    </source>
</reference>
<evidence type="ECO:0000259" key="4">
    <source>
        <dbReference type="PROSITE" id="PS50405"/>
    </source>
</evidence>
<dbReference type="AlphaFoldDB" id="A0A1H8M9J5"/>
<dbReference type="GO" id="GO:0005737">
    <property type="term" value="C:cytoplasm"/>
    <property type="evidence" value="ECO:0007669"/>
    <property type="project" value="TreeGrafter"/>
</dbReference>
<dbReference type="EMBL" id="CP076607">
    <property type="protein sequence ID" value="QWU17727.1"/>
    <property type="molecule type" value="Genomic_DNA"/>
</dbReference>
<keyword evidence="6" id="KW-0808">Transferase</keyword>
<feature type="site" description="Lowers pKa of active site Cys" evidence="3">
    <location>
        <position position="285"/>
    </location>
</feature>
<dbReference type="PANTHER" id="PTHR32419:SF6">
    <property type="entry name" value="GLUTATHIONE S-TRANSFERASE OMEGA-LIKE 1-RELATED"/>
    <property type="match status" value="1"/>
</dbReference>
<evidence type="ECO:0000313" key="6">
    <source>
        <dbReference type="EMBL" id="SEO14082.1"/>
    </source>
</evidence>
<evidence type="ECO:0000313" key="7">
    <source>
        <dbReference type="Proteomes" id="UP000198809"/>
    </source>
</evidence>
<keyword evidence="8" id="KW-1185">Reference proteome</keyword>
<dbReference type="PROSITE" id="PS50405">
    <property type="entry name" value="GST_CTER"/>
    <property type="match status" value="1"/>
</dbReference>
<feature type="binding site" evidence="2">
    <location>
        <position position="86"/>
    </location>
    <ligand>
        <name>glutathione</name>
        <dbReference type="ChEBI" id="CHEBI:57925"/>
    </ligand>
</feature>
<dbReference type="InterPro" id="IPR047047">
    <property type="entry name" value="GST_Omega-like_C"/>
</dbReference>
<evidence type="ECO:0000256" key="3">
    <source>
        <dbReference type="PIRSR" id="PIRSR015753-3"/>
    </source>
</evidence>
<organism evidence="6 7">
    <name type="scientific">Paenibacillus sophorae</name>
    <dbReference type="NCBI Taxonomy" id="1333845"/>
    <lineage>
        <taxon>Bacteria</taxon>
        <taxon>Bacillati</taxon>
        <taxon>Bacillota</taxon>
        <taxon>Bacilli</taxon>
        <taxon>Bacillales</taxon>
        <taxon>Paenibacillaceae</taxon>
        <taxon>Paenibacillus</taxon>
    </lineage>
</organism>
<dbReference type="InterPro" id="IPR036282">
    <property type="entry name" value="Glutathione-S-Trfase_C_sf"/>
</dbReference>
<dbReference type="OrthoDB" id="9769158at2"/>
<dbReference type="Proteomes" id="UP000683429">
    <property type="component" value="Chromosome"/>
</dbReference>
<evidence type="ECO:0000256" key="1">
    <source>
        <dbReference type="PIRSR" id="PIRSR015753-1"/>
    </source>
</evidence>
<dbReference type="RefSeq" id="WP_036603641.1">
    <property type="nucleotide sequence ID" value="NZ_CP076607.1"/>
</dbReference>
<dbReference type="EMBL" id="FODH01000005">
    <property type="protein sequence ID" value="SEO14082.1"/>
    <property type="molecule type" value="Genomic_DNA"/>
</dbReference>
<dbReference type="SUPFAM" id="SSF52833">
    <property type="entry name" value="Thioredoxin-like"/>
    <property type="match status" value="1"/>
</dbReference>
<evidence type="ECO:0000256" key="2">
    <source>
        <dbReference type="PIRSR" id="PIRSR015753-2"/>
    </source>
</evidence>
<dbReference type="Gene3D" id="3.40.30.10">
    <property type="entry name" value="Glutaredoxin"/>
    <property type="match status" value="1"/>
</dbReference>
<dbReference type="SFLD" id="SFLDG01206">
    <property type="entry name" value="Xi.1"/>
    <property type="match status" value="1"/>
</dbReference>
<dbReference type="SFLD" id="SFLDG01148">
    <property type="entry name" value="Xi_(cytGST)"/>
    <property type="match status" value="1"/>
</dbReference>
<feature type="active site" description="Proton donor/acceptor" evidence="1">
    <location>
        <position position="184"/>
    </location>
</feature>
<name>A0A1H8M9J5_9BACL</name>
<dbReference type="GO" id="GO:0004364">
    <property type="term" value="F:glutathione transferase activity"/>
    <property type="evidence" value="ECO:0007669"/>
    <property type="project" value="InterPro"/>
</dbReference>
<dbReference type="InterPro" id="IPR010987">
    <property type="entry name" value="Glutathione-S-Trfase_C-like"/>
</dbReference>
<feature type="domain" description="GST C-terminal" evidence="4">
    <location>
        <begin position="161"/>
        <end position="290"/>
    </location>
</feature>